<name>A0AAW9HHQ1_9ACTO</name>
<proteinExistence type="predicted"/>
<comment type="caution">
    <text evidence="1">The sequence shown here is derived from an EMBL/GenBank/DDBJ whole genome shotgun (WGS) entry which is preliminary data.</text>
</comment>
<dbReference type="GeneID" id="92814228"/>
<sequence>MKESKEGLDLLAGLVFRGKGRRVYGIDGRSGSGKTQLSRALAARMREGGLAVEILEVERFIPGWDGLARGTQRVAHDILEPFLRGESARVAPWNWYLSCYDAPVAVPGDARCEVLLLEGCGAASAACAPLCTATIWMECEDSLRRERVREREGDPSSWWDRWAAQEAALLSKRDAPALADAVARWEAGQLHVEMRGC</sequence>
<dbReference type="RefSeq" id="WP_143231881.1">
    <property type="nucleotide sequence ID" value="NZ_CAUPFC010000008.1"/>
</dbReference>
<evidence type="ECO:0008006" key="3">
    <source>
        <dbReference type="Google" id="ProtNLM"/>
    </source>
</evidence>
<accession>A0AAW9HHQ1</accession>
<dbReference type="Proteomes" id="UP001288320">
    <property type="component" value="Unassembled WGS sequence"/>
</dbReference>
<dbReference type="InterPro" id="IPR027417">
    <property type="entry name" value="P-loop_NTPase"/>
</dbReference>
<reference evidence="1" key="1">
    <citation type="submission" date="2023-10" db="EMBL/GenBank/DDBJ databases">
        <title>Whole Genome based description of the genera Actinobaculum and Actinotignum reveals a complex phylogenetic relationship within the species included in the genus Actinotignum.</title>
        <authorList>
            <person name="Jensen C.S."/>
            <person name="Dargis R."/>
            <person name="Kemp M."/>
            <person name="Christensen J.J."/>
        </authorList>
    </citation>
    <scope>NUCLEOTIDE SEQUENCE</scope>
    <source>
        <strain evidence="1">SLA_B245</strain>
    </source>
</reference>
<dbReference type="EMBL" id="JAWNFV010000002">
    <property type="protein sequence ID" value="MDY5139956.1"/>
    <property type="molecule type" value="Genomic_DNA"/>
</dbReference>
<dbReference type="Gene3D" id="3.40.50.300">
    <property type="entry name" value="P-loop containing nucleotide triphosphate hydrolases"/>
    <property type="match status" value="1"/>
</dbReference>
<evidence type="ECO:0000313" key="2">
    <source>
        <dbReference type="Proteomes" id="UP001288320"/>
    </source>
</evidence>
<protein>
    <recommendedName>
        <fullName evidence="3">Uridine kinase</fullName>
    </recommendedName>
</protein>
<dbReference type="SUPFAM" id="SSF52540">
    <property type="entry name" value="P-loop containing nucleoside triphosphate hydrolases"/>
    <property type="match status" value="1"/>
</dbReference>
<evidence type="ECO:0000313" key="1">
    <source>
        <dbReference type="EMBL" id="MDY5139956.1"/>
    </source>
</evidence>
<organism evidence="1 2">
    <name type="scientific">Actinotignum timonense</name>
    <dbReference type="NCBI Taxonomy" id="1870995"/>
    <lineage>
        <taxon>Bacteria</taxon>
        <taxon>Bacillati</taxon>
        <taxon>Actinomycetota</taxon>
        <taxon>Actinomycetes</taxon>
        <taxon>Actinomycetales</taxon>
        <taxon>Actinomycetaceae</taxon>
        <taxon>Actinotignum</taxon>
    </lineage>
</organism>
<gene>
    <name evidence="1" type="ORF">R6G74_01310</name>
</gene>
<dbReference type="AlphaFoldDB" id="A0AAW9HHQ1"/>